<dbReference type="EMBL" id="JH767212">
    <property type="protein sequence ID" value="EQC27241.1"/>
    <property type="molecule type" value="Genomic_DNA"/>
</dbReference>
<protein>
    <recommendedName>
        <fullName evidence="5">AB hydrolase-1 domain-containing protein</fullName>
    </recommendedName>
</protein>
<evidence type="ECO:0000256" key="4">
    <source>
        <dbReference type="SAM" id="SignalP"/>
    </source>
</evidence>
<comment type="similarity">
    <text evidence="1">Belongs to the peptidase S33 family.</text>
</comment>
<sequence length="612" mass="65885">MRYAALSLLVAASAVAALERTTGWLHCPLRYSAAVFGKDWRNTTCATFNAPLCYPGTCASTTTNISVFVKRLEAENGALPKAIWLLQGGPGASSINMEGYMQNVYLALNKSVSVYTMDHRGTGKSTYLDCATTEATTNGSPWGTSISPSELPECLRNVRQVYGDDAAAGFSSHSAASDVAALIQTVTPNAETYVYGVSYGTHWVRRLMALNPPTVKGYILDGVSGLFSRWNLDYLQEVDTYFDYCKDDATCRDKLGTDPAKVLRNLYHTLDTNATARSAACVRALPNYLDAAVPPSWAIRHRLKLLLAAGVGSQELIPILIYRLNRCSASDEEFLAAWNERLASSDLATGGANDQDRDSSALLYGAVSYSEMWEQPVPSRTELETRFLNNLFGFNLTNQYHDYCVFTGASADICDGINKPDVTFTYPAKLLTTPKLPSQSSVLVFAGVLDTQTPLGIAVNVTRDFHSDDRARLITYPYAGHSCLLRTAVKSPGQPTCATTVLASYIRLGGNIAQLNTSCLDDLVPTAFTLSAAKASTTFGVSDAYEGKVTTVVVASATETTAASMDQTSALLIASGCICVGLVSLLVALLRTRRASRATSRDVLVCQAPSQL</sequence>
<keyword evidence="3" id="KW-0472">Membrane</keyword>
<accession>T0PYB7</accession>
<keyword evidence="3" id="KW-1133">Transmembrane helix</keyword>
<dbReference type="VEuPathDB" id="FungiDB:SDRG_14957"/>
<evidence type="ECO:0000256" key="2">
    <source>
        <dbReference type="ARBA" id="ARBA00022801"/>
    </source>
</evidence>
<name>T0PYB7_SAPDV</name>
<dbReference type="GO" id="GO:0016787">
    <property type="term" value="F:hydrolase activity"/>
    <property type="evidence" value="ECO:0007669"/>
    <property type="project" value="UniProtKB-KW"/>
</dbReference>
<keyword evidence="4" id="KW-0732">Signal</keyword>
<dbReference type="OMA" id="YLDCATT"/>
<keyword evidence="3" id="KW-0812">Transmembrane</keyword>
<evidence type="ECO:0000313" key="6">
    <source>
        <dbReference type="EMBL" id="EQC27241.1"/>
    </source>
</evidence>
<dbReference type="PANTHER" id="PTHR43248">
    <property type="entry name" value="2-SUCCINYL-6-HYDROXY-2,4-CYCLOHEXADIENE-1-CARBOXYLATE SYNTHASE"/>
    <property type="match status" value="1"/>
</dbReference>
<dbReference type="SUPFAM" id="SSF53474">
    <property type="entry name" value="alpha/beta-Hydrolases"/>
    <property type="match status" value="1"/>
</dbReference>
<keyword evidence="7" id="KW-1185">Reference proteome</keyword>
<feature type="chain" id="PRO_5004582916" description="AB hydrolase-1 domain-containing protein" evidence="4">
    <location>
        <begin position="18"/>
        <end position="612"/>
    </location>
</feature>
<dbReference type="OrthoDB" id="74553at2759"/>
<dbReference type="Pfam" id="PF00561">
    <property type="entry name" value="Abhydrolase_1"/>
    <property type="match status" value="1"/>
</dbReference>
<dbReference type="Proteomes" id="UP000030762">
    <property type="component" value="Unassembled WGS sequence"/>
</dbReference>
<feature type="signal peptide" evidence="4">
    <location>
        <begin position="1"/>
        <end position="17"/>
    </location>
</feature>
<dbReference type="InterPro" id="IPR029058">
    <property type="entry name" value="AB_hydrolase_fold"/>
</dbReference>
<dbReference type="InterPro" id="IPR051601">
    <property type="entry name" value="Serine_prot/Carboxylest_S33"/>
</dbReference>
<dbReference type="InParanoid" id="T0PYB7"/>
<organism evidence="6 7">
    <name type="scientific">Saprolegnia diclina (strain VS20)</name>
    <dbReference type="NCBI Taxonomy" id="1156394"/>
    <lineage>
        <taxon>Eukaryota</taxon>
        <taxon>Sar</taxon>
        <taxon>Stramenopiles</taxon>
        <taxon>Oomycota</taxon>
        <taxon>Saprolegniomycetes</taxon>
        <taxon>Saprolegniales</taxon>
        <taxon>Saprolegniaceae</taxon>
        <taxon>Saprolegnia</taxon>
    </lineage>
</organism>
<dbReference type="GeneID" id="19955684"/>
<dbReference type="RefSeq" id="XP_008619340.1">
    <property type="nucleotide sequence ID" value="XM_008621118.1"/>
</dbReference>
<dbReference type="Gene3D" id="3.40.50.1820">
    <property type="entry name" value="alpha/beta hydrolase"/>
    <property type="match status" value="1"/>
</dbReference>
<dbReference type="AlphaFoldDB" id="T0PYB7"/>
<proteinExistence type="inferred from homology"/>
<dbReference type="eggNOG" id="ENOG502SRKW">
    <property type="taxonomic scope" value="Eukaryota"/>
</dbReference>
<reference evidence="6 7" key="1">
    <citation type="submission" date="2012-04" db="EMBL/GenBank/DDBJ databases">
        <title>The Genome Sequence of Saprolegnia declina VS20.</title>
        <authorList>
            <consortium name="The Broad Institute Genome Sequencing Platform"/>
            <person name="Russ C."/>
            <person name="Nusbaum C."/>
            <person name="Tyler B."/>
            <person name="van West P."/>
            <person name="Dieguez-Uribeondo J."/>
            <person name="de Bruijn I."/>
            <person name="Tripathy S."/>
            <person name="Jiang R."/>
            <person name="Young S.K."/>
            <person name="Zeng Q."/>
            <person name="Gargeya S."/>
            <person name="Fitzgerald M."/>
            <person name="Haas B."/>
            <person name="Abouelleil A."/>
            <person name="Alvarado L."/>
            <person name="Arachchi H.M."/>
            <person name="Berlin A."/>
            <person name="Chapman S.B."/>
            <person name="Goldberg J."/>
            <person name="Griggs A."/>
            <person name="Gujja S."/>
            <person name="Hansen M."/>
            <person name="Howarth C."/>
            <person name="Imamovic A."/>
            <person name="Larimer J."/>
            <person name="McCowen C."/>
            <person name="Montmayeur A."/>
            <person name="Murphy C."/>
            <person name="Neiman D."/>
            <person name="Pearson M."/>
            <person name="Priest M."/>
            <person name="Roberts A."/>
            <person name="Saif S."/>
            <person name="Shea T."/>
            <person name="Sisk P."/>
            <person name="Sykes S."/>
            <person name="Wortman J."/>
            <person name="Nusbaum C."/>
            <person name="Birren B."/>
        </authorList>
    </citation>
    <scope>NUCLEOTIDE SEQUENCE [LARGE SCALE GENOMIC DNA]</scope>
    <source>
        <strain evidence="6 7">VS20</strain>
    </source>
</reference>
<feature type="transmembrane region" description="Helical" evidence="3">
    <location>
        <begin position="570"/>
        <end position="590"/>
    </location>
</feature>
<feature type="domain" description="AB hydrolase-1" evidence="5">
    <location>
        <begin position="83"/>
        <end position="245"/>
    </location>
</feature>
<gene>
    <name evidence="6" type="ORF">SDRG_14957</name>
</gene>
<evidence type="ECO:0000313" key="7">
    <source>
        <dbReference type="Proteomes" id="UP000030762"/>
    </source>
</evidence>
<evidence type="ECO:0000259" key="5">
    <source>
        <dbReference type="Pfam" id="PF00561"/>
    </source>
</evidence>
<dbReference type="PANTHER" id="PTHR43248:SF3">
    <property type="entry name" value="AB HYDROLASE-1 DOMAIN-CONTAINING PROTEIN"/>
    <property type="match status" value="1"/>
</dbReference>
<evidence type="ECO:0000256" key="1">
    <source>
        <dbReference type="ARBA" id="ARBA00010088"/>
    </source>
</evidence>
<dbReference type="InterPro" id="IPR000073">
    <property type="entry name" value="AB_hydrolase_1"/>
</dbReference>
<dbReference type="STRING" id="1156394.T0PYB7"/>
<keyword evidence="2" id="KW-0378">Hydrolase</keyword>
<evidence type="ECO:0000256" key="3">
    <source>
        <dbReference type="SAM" id="Phobius"/>
    </source>
</evidence>